<comment type="caution">
    <text evidence="2">The sequence shown here is derived from an EMBL/GenBank/DDBJ whole genome shotgun (WGS) entry which is preliminary data.</text>
</comment>
<dbReference type="Proteomes" id="UP000600565">
    <property type="component" value="Unassembled WGS sequence"/>
</dbReference>
<evidence type="ECO:0000313" key="2">
    <source>
        <dbReference type="EMBL" id="MBD8032906.1"/>
    </source>
</evidence>
<gene>
    <name evidence="2" type="ORF">H9632_07480</name>
</gene>
<sequence length="53" mass="5504">MKKKKSLWSVFAGALLLMSLSFGTGASAMDEDVGGGGGWKEPPYCIKGKGCAH</sequence>
<dbReference type="RefSeq" id="WP_191703487.1">
    <property type="nucleotide sequence ID" value="NZ_JACSPW010000005.1"/>
</dbReference>
<evidence type="ECO:0000313" key="3">
    <source>
        <dbReference type="Proteomes" id="UP000600565"/>
    </source>
</evidence>
<evidence type="ECO:0000256" key="1">
    <source>
        <dbReference type="SAM" id="SignalP"/>
    </source>
</evidence>
<keyword evidence="3" id="KW-1185">Reference proteome</keyword>
<name>A0ABR8XLX7_9BACL</name>
<reference evidence="2 3" key="1">
    <citation type="submission" date="2020-08" db="EMBL/GenBank/DDBJ databases">
        <title>A Genomic Blueprint of the Chicken Gut Microbiome.</title>
        <authorList>
            <person name="Gilroy R."/>
            <person name="Ravi A."/>
            <person name="Getino M."/>
            <person name="Pursley I."/>
            <person name="Horton D.L."/>
            <person name="Alikhan N.-F."/>
            <person name="Baker D."/>
            <person name="Gharbi K."/>
            <person name="Hall N."/>
            <person name="Watson M."/>
            <person name="Adriaenssens E.M."/>
            <person name="Foster-Nyarko E."/>
            <person name="Jarju S."/>
            <person name="Secka A."/>
            <person name="Antonio M."/>
            <person name="Oren A."/>
            <person name="Chaudhuri R."/>
            <person name="La Ragione R.M."/>
            <person name="Hildebrand F."/>
            <person name="Pallen M.J."/>
        </authorList>
    </citation>
    <scope>NUCLEOTIDE SEQUENCE [LARGE SCALE GENOMIC DNA]</scope>
    <source>
        <strain evidence="2 3">Sa1YVA6</strain>
    </source>
</reference>
<organism evidence="2 3">
    <name type="scientific">Solibacillus merdavium</name>
    <dbReference type="NCBI Taxonomy" id="2762218"/>
    <lineage>
        <taxon>Bacteria</taxon>
        <taxon>Bacillati</taxon>
        <taxon>Bacillota</taxon>
        <taxon>Bacilli</taxon>
        <taxon>Bacillales</taxon>
        <taxon>Caryophanaceae</taxon>
        <taxon>Solibacillus</taxon>
    </lineage>
</organism>
<accession>A0ABR8XLX7</accession>
<dbReference type="EMBL" id="JACSPW010000005">
    <property type="protein sequence ID" value="MBD8032906.1"/>
    <property type="molecule type" value="Genomic_DNA"/>
</dbReference>
<protein>
    <submittedName>
        <fullName evidence="2">Uncharacterized protein</fullName>
    </submittedName>
</protein>
<keyword evidence="1" id="KW-0732">Signal</keyword>
<feature type="signal peptide" evidence="1">
    <location>
        <begin position="1"/>
        <end position="28"/>
    </location>
</feature>
<proteinExistence type="predicted"/>
<feature type="chain" id="PRO_5047485166" evidence="1">
    <location>
        <begin position="29"/>
        <end position="53"/>
    </location>
</feature>